<evidence type="ECO:0000313" key="2">
    <source>
        <dbReference type="Proteomes" id="UP000479710"/>
    </source>
</evidence>
<keyword evidence="2" id="KW-1185">Reference proteome</keyword>
<comment type="caution">
    <text evidence="1">The sequence shown here is derived from an EMBL/GenBank/DDBJ whole genome shotgun (WGS) entry which is preliminary data.</text>
</comment>
<gene>
    <name evidence="1" type="ORF">E2562_010500</name>
</gene>
<organism evidence="1 2">
    <name type="scientific">Oryza meyeriana var. granulata</name>
    <dbReference type="NCBI Taxonomy" id="110450"/>
    <lineage>
        <taxon>Eukaryota</taxon>
        <taxon>Viridiplantae</taxon>
        <taxon>Streptophyta</taxon>
        <taxon>Embryophyta</taxon>
        <taxon>Tracheophyta</taxon>
        <taxon>Spermatophyta</taxon>
        <taxon>Magnoliopsida</taxon>
        <taxon>Liliopsida</taxon>
        <taxon>Poales</taxon>
        <taxon>Poaceae</taxon>
        <taxon>BOP clade</taxon>
        <taxon>Oryzoideae</taxon>
        <taxon>Oryzeae</taxon>
        <taxon>Oryzinae</taxon>
        <taxon>Oryza</taxon>
        <taxon>Oryza meyeriana</taxon>
    </lineage>
</organism>
<dbReference type="EMBL" id="SPHZ02000001">
    <property type="protein sequence ID" value="KAF0932631.1"/>
    <property type="molecule type" value="Genomic_DNA"/>
</dbReference>
<name>A0A6G1F6Y6_9ORYZ</name>
<dbReference type="AlphaFoldDB" id="A0A6G1F6Y6"/>
<dbReference type="Proteomes" id="UP000479710">
    <property type="component" value="Unassembled WGS sequence"/>
</dbReference>
<proteinExistence type="predicted"/>
<evidence type="ECO:0000313" key="1">
    <source>
        <dbReference type="EMBL" id="KAF0932631.1"/>
    </source>
</evidence>
<protein>
    <submittedName>
        <fullName evidence="1">Uncharacterized protein</fullName>
    </submittedName>
</protein>
<reference evidence="1 2" key="1">
    <citation type="submission" date="2019-11" db="EMBL/GenBank/DDBJ databases">
        <title>Whole genome sequence of Oryza granulata.</title>
        <authorList>
            <person name="Li W."/>
        </authorList>
    </citation>
    <scope>NUCLEOTIDE SEQUENCE [LARGE SCALE GENOMIC DNA]</scope>
    <source>
        <strain evidence="2">cv. Menghai</strain>
        <tissue evidence="1">Leaf</tissue>
    </source>
</reference>
<accession>A0A6G1F6Y6</accession>
<sequence length="81" mass="8620">MGEGIPAEVVPPTVEQPATAAGLSAKTETWSICRRPSSCGVKTLPLRSPSRPCPLYLPMLRRCEPEALAQASTKQEGEGID</sequence>